<keyword evidence="2" id="KW-1185">Reference proteome</keyword>
<organism evidence="1 2">
    <name type="scientific">Micromonospora viridifaciens</name>
    <dbReference type="NCBI Taxonomy" id="1881"/>
    <lineage>
        <taxon>Bacteria</taxon>
        <taxon>Bacillati</taxon>
        <taxon>Actinomycetota</taxon>
        <taxon>Actinomycetes</taxon>
        <taxon>Micromonosporales</taxon>
        <taxon>Micromonosporaceae</taxon>
        <taxon>Micromonospora</taxon>
    </lineage>
</organism>
<sequence length="38" mass="3734">MSGPRSGLPGPPRLAPDAEVATLAALAEALARIAPPKA</sequence>
<name>A0A1C4URU7_MICVI</name>
<proteinExistence type="predicted"/>
<reference evidence="2" key="1">
    <citation type="submission" date="2016-06" db="EMBL/GenBank/DDBJ databases">
        <authorList>
            <person name="Varghese N."/>
            <person name="Submissions Spin"/>
        </authorList>
    </citation>
    <scope>NUCLEOTIDE SEQUENCE [LARGE SCALE GENOMIC DNA]</scope>
    <source>
        <strain evidence="2">DSM 43909</strain>
    </source>
</reference>
<evidence type="ECO:0000313" key="1">
    <source>
        <dbReference type="EMBL" id="SCE74364.1"/>
    </source>
</evidence>
<accession>A0A1C4URU7</accession>
<dbReference type="AlphaFoldDB" id="A0A1C4URU7"/>
<evidence type="ECO:0000313" key="2">
    <source>
        <dbReference type="Proteomes" id="UP000198242"/>
    </source>
</evidence>
<dbReference type="Proteomes" id="UP000198242">
    <property type="component" value="Chromosome I"/>
</dbReference>
<gene>
    <name evidence="1" type="ORF">GA0074695_0759</name>
</gene>
<dbReference type="EMBL" id="LT607411">
    <property type="protein sequence ID" value="SCE74364.1"/>
    <property type="molecule type" value="Genomic_DNA"/>
</dbReference>
<protein>
    <submittedName>
        <fullName evidence="1">Uncharacterized protein</fullName>
    </submittedName>
</protein>